<dbReference type="EMBL" id="JAGYWB010000013">
    <property type="protein sequence ID" value="KAI0500699.1"/>
    <property type="molecule type" value="Genomic_DNA"/>
</dbReference>
<reference evidence="5" key="1">
    <citation type="journal article" date="2022" name="Front. Genet.">
        <title>Chromosome-Scale Assembly of the Dendrobium nobile Genome Provides Insights Into the Molecular Mechanism of the Biosynthesis of the Medicinal Active Ingredient of Dendrobium.</title>
        <authorList>
            <person name="Xu Q."/>
            <person name="Niu S.-C."/>
            <person name="Li K.-L."/>
            <person name="Zheng P.-J."/>
            <person name="Zhang X.-J."/>
            <person name="Jia Y."/>
            <person name="Liu Y."/>
            <person name="Niu Y.-X."/>
            <person name="Yu L.-H."/>
            <person name="Chen D.-F."/>
            <person name="Zhang G.-Q."/>
        </authorList>
    </citation>
    <scope>NUCLEOTIDE SEQUENCE</scope>
    <source>
        <tissue evidence="5">Leaf</tissue>
    </source>
</reference>
<gene>
    <name evidence="5" type="ORF">KFK09_018915</name>
</gene>
<evidence type="ECO:0000313" key="6">
    <source>
        <dbReference type="Proteomes" id="UP000829196"/>
    </source>
</evidence>
<dbReference type="OrthoDB" id="185373at2759"/>
<dbReference type="Pfam" id="PF13041">
    <property type="entry name" value="PPR_2"/>
    <property type="match status" value="1"/>
</dbReference>
<dbReference type="InterPro" id="IPR002885">
    <property type="entry name" value="PPR_rpt"/>
</dbReference>
<dbReference type="NCBIfam" id="TIGR00756">
    <property type="entry name" value="PPR"/>
    <property type="match status" value="1"/>
</dbReference>
<evidence type="ECO:0000256" key="2">
    <source>
        <dbReference type="PROSITE-ProRule" id="PRU00708"/>
    </source>
</evidence>
<dbReference type="PANTHER" id="PTHR47926:SF347">
    <property type="entry name" value="PENTATRICOPEPTIDE REPEAT-CONTAINING PROTEIN"/>
    <property type="match status" value="1"/>
</dbReference>
<dbReference type="PANTHER" id="PTHR47926">
    <property type="entry name" value="PENTATRICOPEPTIDE REPEAT-CONTAINING PROTEIN"/>
    <property type="match status" value="1"/>
</dbReference>
<dbReference type="InterPro" id="IPR046960">
    <property type="entry name" value="PPR_At4g14850-like_plant"/>
</dbReference>
<dbReference type="GO" id="GO:0003723">
    <property type="term" value="F:RNA binding"/>
    <property type="evidence" value="ECO:0007669"/>
    <property type="project" value="InterPro"/>
</dbReference>
<organism evidence="5 6">
    <name type="scientific">Dendrobium nobile</name>
    <name type="common">Orchid</name>
    <dbReference type="NCBI Taxonomy" id="94219"/>
    <lineage>
        <taxon>Eukaryota</taxon>
        <taxon>Viridiplantae</taxon>
        <taxon>Streptophyta</taxon>
        <taxon>Embryophyta</taxon>
        <taxon>Tracheophyta</taxon>
        <taxon>Spermatophyta</taxon>
        <taxon>Magnoliopsida</taxon>
        <taxon>Liliopsida</taxon>
        <taxon>Asparagales</taxon>
        <taxon>Orchidaceae</taxon>
        <taxon>Epidendroideae</taxon>
        <taxon>Malaxideae</taxon>
        <taxon>Dendrobiinae</taxon>
        <taxon>Dendrobium</taxon>
    </lineage>
</organism>
<feature type="compositionally biased region" description="Basic and acidic residues" evidence="3">
    <location>
        <begin position="405"/>
        <end position="423"/>
    </location>
</feature>
<dbReference type="Proteomes" id="UP000829196">
    <property type="component" value="Unassembled WGS sequence"/>
</dbReference>
<feature type="region of interest" description="Disordered" evidence="3">
    <location>
        <begin position="344"/>
        <end position="473"/>
    </location>
</feature>
<dbReference type="Pfam" id="PF03634">
    <property type="entry name" value="TCP"/>
    <property type="match status" value="1"/>
</dbReference>
<feature type="compositionally biased region" description="Low complexity" evidence="3">
    <location>
        <begin position="215"/>
        <end position="227"/>
    </location>
</feature>
<feature type="compositionally biased region" description="Low complexity" evidence="3">
    <location>
        <begin position="394"/>
        <end position="404"/>
    </location>
</feature>
<feature type="compositionally biased region" description="Basic and acidic residues" evidence="3">
    <location>
        <begin position="350"/>
        <end position="360"/>
    </location>
</feature>
<accession>A0A8T3AWL4</accession>
<evidence type="ECO:0000313" key="5">
    <source>
        <dbReference type="EMBL" id="KAI0500699.1"/>
    </source>
</evidence>
<evidence type="ECO:0000256" key="1">
    <source>
        <dbReference type="ARBA" id="ARBA00022737"/>
    </source>
</evidence>
<protein>
    <recommendedName>
        <fullName evidence="4">TCP domain-containing protein</fullName>
    </recommendedName>
</protein>
<feature type="region of interest" description="Disordered" evidence="3">
    <location>
        <begin position="169"/>
        <end position="197"/>
    </location>
</feature>
<evidence type="ECO:0000256" key="3">
    <source>
        <dbReference type="SAM" id="MobiDB-lite"/>
    </source>
</evidence>
<keyword evidence="1" id="KW-0677">Repeat</keyword>
<feature type="repeat" description="PPR" evidence="2">
    <location>
        <begin position="669"/>
        <end position="704"/>
    </location>
</feature>
<keyword evidence="6" id="KW-1185">Reference proteome</keyword>
<evidence type="ECO:0000259" key="4">
    <source>
        <dbReference type="PROSITE" id="PS51369"/>
    </source>
</evidence>
<name>A0A8T3AWL4_DENNO</name>
<comment type="caution">
    <text evidence="5">The sequence shown here is derived from an EMBL/GenBank/DDBJ whole genome shotgun (WGS) entry which is preliminary data.</text>
</comment>
<sequence length="786" mass="88498">MYCRRSAVDDVRSRRSWAVDEDRRRIRWAVDEDRHRRRWACDDDRRRRRREIDDYPPLELPLQWRDPPPVYPSPFYSAARKGIPNQPIVVDDYPPLELPLRWRDPPPEYPPLELPLKWRDPPPQITSESDSIRLLTKKLNDSTFSPTPPPTSLQITSKVRCKSGLLSHKETYIPPLPPAQTKSHPTADAPSPPTANLLHSSIQAYDQAQPADLETPTAADQAPTTPAGDQFPAIPAADSLAQRERDFRSHHLTLAADSRDFSPDPKSSPSVQAILQIASTALATAAQPSSPIHRATQSVMSLIDPVPCSNLTRKSSETIRHSNIARLDQFANGILDGELPDSVDILQSKPRSDKPQRDAGEESENSVEIRIHVLKPPPLPPDPISSGAPRAPASSDSVDSSQRSCSDRDKYRSHDQDRDKDRSLLLLRMANPDPVGSSTTAPHPLSQTSSSNNQSQLSLPLAKKQSAKDRHSTVDGRGRCIHLPIICAIRNFQLTRELGHKSDGQTIEWLLRQAEPSIIEALCGFQIAPLNSNMDRCCEVTSRRTHTWIAPLNSVDIRCCETHLQIVCREYTRAGLVLRSDRSVERMEVTIVKIPCLNSIENVYSTPCSQTARYNVNEGFDHRLIRHCIVNDMGVGEDKWEQFLAVVKSEYDGELNGKRSMEYSGINPDSYSCNQLLEDLCKAKQIEKACKLFANMMEKEELEPNEITFVSIFRGCSIAGVADRGLEYFDLMKSKYGIEPWPEYYGCMVDLYGRFGRLEEATLQEENIENKVFDPGICLLQQSLFH</sequence>
<dbReference type="AlphaFoldDB" id="A0A8T3AWL4"/>
<dbReference type="Gene3D" id="1.25.40.10">
    <property type="entry name" value="Tetratricopeptide repeat domain"/>
    <property type="match status" value="1"/>
</dbReference>
<proteinExistence type="predicted"/>
<dbReference type="PROSITE" id="PS51375">
    <property type="entry name" value="PPR"/>
    <property type="match status" value="1"/>
</dbReference>
<dbReference type="InterPro" id="IPR017887">
    <property type="entry name" value="TF_TCP_subgr"/>
</dbReference>
<dbReference type="GO" id="GO:0009451">
    <property type="term" value="P:RNA modification"/>
    <property type="evidence" value="ECO:0007669"/>
    <property type="project" value="InterPro"/>
</dbReference>
<feature type="region of interest" description="Disordered" evidence="3">
    <location>
        <begin position="211"/>
        <end position="233"/>
    </location>
</feature>
<feature type="domain" description="TCP" evidence="4">
    <location>
        <begin position="467"/>
        <end position="521"/>
    </location>
</feature>
<dbReference type="InterPro" id="IPR011990">
    <property type="entry name" value="TPR-like_helical_dom_sf"/>
</dbReference>
<dbReference type="PROSITE" id="PS51369">
    <property type="entry name" value="TCP"/>
    <property type="match status" value="1"/>
</dbReference>
<feature type="compositionally biased region" description="Low complexity" evidence="3">
    <location>
        <begin position="445"/>
        <end position="459"/>
    </location>
</feature>